<evidence type="ECO:0000256" key="2">
    <source>
        <dbReference type="ARBA" id="ARBA00022598"/>
    </source>
</evidence>
<evidence type="ECO:0000256" key="1">
    <source>
        <dbReference type="ARBA" id="ARBA00006432"/>
    </source>
</evidence>
<reference evidence="5 6" key="1">
    <citation type="journal article" date="2019" name="Int. J. Syst. Evol. Microbiol.">
        <title>The Global Catalogue of Microorganisms (GCM) 10K type strain sequencing project: providing services to taxonomists for standard genome sequencing and annotation.</title>
        <authorList>
            <consortium name="The Broad Institute Genomics Platform"/>
            <consortium name="The Broad Institute Genome Sequencing Center for Infectious Disease"/>
            <person name="Wu L."/>
            <person name="Ma J."/>
        </authorList>
    </citation>
    <scope>NUCLEOTIDE SEQUENCE [LARGE SCALE GENOMIC DNA]</scope>
    <source>
        <strain evidence="5 6">JCM 13023</strain>
    </source>
</reference>
<dbReference type="InterPro" id="IPR000873">
    <property type="entry name" value="AMP-dep_synth/lig_dom"/>
</dbReference>
<dbReference type="EMBL" id="BAAALN010000016">
    <property type="protein sequence ID" value="GAA1249308.1"/>
    <property type="molecule type" value="Genomic_DNA"/>
</dbReference>
<accession>A0ABN1WIY3</accession>
<proteinExistence type="inferred from homology"/>
<evidence type="ECO:0000313" key="5">
    <source>
        <dbReference type="EMBL" id="GAA1249308.1"/>
    </source>
</evidence>
<evidence type="ECO:0000313" key="6">
    <source>
        <dbReference type="Proteomes" id="UP001500653"/>
    </source>
</evidence>
<protein>
    <submittedName>
        <fullName evidence="5">Acyl--CoA ligase</fullName>
    </submittedName>
</protein>
<dbReference type="Gene3D" id="3.40.50.12780">
    <property type="entry name" value="N-terminal domain of ligase-like"/>
    <property type="match status" value="1"/>
</dbReference>
<dbReference type="RefSeq" id="WP_253865862.1">
    <property type="nucleotide sequence ID" value="NZ_BAAALN010000016.1"/>
</dbReference>
<dbReference type="PANTHER" id="PTHR43201:SF5">
    <property type="entry name" value="MEDIUM-CHAIN ACYL-COA LIGASE ACSF2, MITOCHONDRIAL"/>
    <property type="match status" value="1"/>
</dbReference>
<dbReference type="Proteomes" id="UP001500653">
    <property type="component" value="Unassembled WGS sequence"/>
</dbReference>
<keyword evidence="6" id="KW-1185">Reference proteome</keyword>
<feature type="domain" description="AMP-dependent synthetase/ligase" evidence="3">
    <location>
        <begin position="32"/>
        <end position="383"/>
    </location>
</feature>
<dbReference type="InterPro" id="IPR042099">
    <property type="entry name" value="ANL_N_sf"/>
</dbReference>
<dbReference type="Pfam" id="PF13193">
    <property type="entry name" value="AMP-binding_C"/>
    <property type="match status" value="1"/>
</dbReference>
<comment type="similarity">
    <text evidence="1">Belongs to the ATP-dependent AMP-binding enzyme family.</text>
</comment>
<keyword evidence="2 5" id="KW-0436">Ligase</keyword>
<evidence type="ECO:0000259" key="4">
    <source>
        <dbReference type="Pfam" id="PF13193"/>
    </source>
</evidence>
<dbReference type="Gene3D" id="3.30.300.30">
    <property type="match status" value="1"/>
</dbReference>
<sequence>MNATTRASAPIDDFDLPWASFAEFFASQHHSRTTYLVELDHDAGTRREWTYEQWQRWIDGAADTLADLGVQQGECVAGLSGSSADALKLAFACWVRGACYLPLNPHEPVERLSYVLNDAQARFVVHTDAWAADANRIIAGTVARTVSSASLDRGSPAEHDKHPGASLDTPALRVYTSGTTGAPKGVVLTTANLLTDCDALHRALDWKLGTRLLTILPIHHVNGLVVSSLQSWYGGHTTVLCDRFRSDRFWQDVTAEGIEACSMVPSLLEFLLADDTGPAPDHFREVLCGAGPLMSDTVANFEERFDVPVRHLYGLSETTAVATLMDRSPEPSRHTWYSDHGFPSIGPAVPHVEVAVHDPDGNTCPPDRRGELVIRGATVMSCYAGRTDETAEALRDGWFHTGDEGFWLPAPDGTPYFFITGRLKELIIRGGVNISPLSIDQVLTSHPAVRFGLAIPFENRYYGEEVAAYVVCDEEASEQEIIEYCAQWLDFAYQPKVVVFGDDVPFTATGKAKRLDLKQQLSDALDTYRDTQFRRNGKDPSR</sequence>
<dbReference type="Pfam" id="PF00501">
    <property type="entry name" value="AMP-binding"/>
    <property type="match status" value="1"/>
</dbReference>
<name>A0ABN1WIY3_9PSEU</name>
<dbReference type="PANTHER" id="PTHR43201">
    <property type="entry name" value="ACYL-COA SYNTHETASE"/>
    <property type="match status" value="1"/>
</dbReference>
<organism evidence="5 6">
    <name type="scientific">Prauserella halophila</name>
    <dbReference type="NCBI Taxonomy" id="185641"/>
    <lineage>
        <taxon>Bacteria</taxon>
        <taxon>Bacillati</taxon>
        <taxon>Actinomycetota</taxon>
        <taxon>Actinomycetes</taxon>
        <taxon>Pseudonocardiales</taxon>
        <taxon>Pseudonocardiaceae</taxon>
        <taxon>Prauserella</taxon>
    </lineage>
</organism>
<dbReference type="InterPro" id="IPR045851">
    <property type="entry name" value="AMP-bd_C_sf"/>
</dbReference>
<comment type="caution">
    <text evidence="5">The sequence shown here is derived from an EMBL/GenBank/DDBJ whole genome shotgun (WGS) entry which is preliminary data.</text>
</comment>
<evidence type="ECO:0000259" key="3">
    <source>
        <dbReference type="Pfam" id="PF00501"/>
    </source>
</evidence>
<feature type="domain" description="AMP-binding enzyme C-terminal" evidence="4">
    <location>
        <begin position="439"/>
        <end position="511"/>
    </location>
</feature>
<dbReference type="SUPFAM" id="SSF56801">
    <property type="entry name" value="Acetyl-CoA synthetase-like"/>
    <property type="match status" value="1"/>
</dbReference>
<dbReference type="InterPro" id="IPR025110">
    <property type="entry name" value="AMP-bd_C"/>
</dbReference>
<gene>
    <name evidence="5" type="ORF">GCM10009676_39770</name>
</gene>
<dbReference type="GO" id="GO:0016874">
    <property type="term" value="F:ligase activity"/>
    <property type="evidence" value="ECO:0007669"/>
    <property type="project" value="UniProtKB-KW"/>
</dbReference>